<comment type="caution">
    <text evidence="1">The sequence shown here is derived from an EMBL/GenBank/DDBJ whole genome shotgun (WGS) entry which is preliminary data.</text>
</comment>
<protein>
    <submittedName>
        <fullName evidence="1">(African queen) hypothetical protein</fullName>
    </submittedName>
</protein>
<evidence type="ECO:0000313" key="2">
    <source>
        <dbReference type="Proteomes" id="UP000789524"/>
    </source>
</evidence>
<reference evidence="1" key="1">
    <citation type="submission" date="2021-09" db="EMBL/GenBank/DDBJ databases">
        <authorList>
            <person name="Martin H S."/>
        </authorList>
    </citation>
    <scope>NUCLEOTIDE SEQUENCE</scope>
</reference>
<keyword evidence="2" id="KW-1185">Reference proteome</keyword>
<proteinExistence type="predicted"/>
<name>A0A8J2VQ51_9NEOP</name>
<dbReference type="Proteomes" id="UP000789524">
    <property type="component" value="Unassembled WGS sequence"/>
</dbReference>
<evidence type="ECO:0000313" key="1">
    <source>
        <dbReference type="EMBL" id="CAG9560804.1"/>
    </source>
</evidence>
<accession>A0A8J2VQ51</accession>
<dbReference type="EMBL" id="CAKASE010000045">
    <property type="protein sequence ID" value="CAG9560804.1"/>
    <property type="molecule type" value="Genomic_DNA"/>
</dbReference>
<sequence>MFALHAAISIGLRTDDDDLQCDRTHDTHDTHDTYDTAHTDLKRVAEDGWVISCDRDSQIENTPGRSGEWMLVKEVVWSEVGSAKMIYRGDTGREVAEGWWRWRRVVAGGGATGTR</sequence>
<organism evidence="1 2">
    <name type="scientific">Danaus chrysippus</name>
    <name type="common">African queen</name>
    <dbReference type="NCBI Taxonomy" id="151541"/>
    <lineage>
        <taxon>Eukaryota</taxon>
        <taxon>Metazoa</taxon>
        <taxon>Ecdysozoa</taxon>
        <taxon>Arthropoda</taxon>
        <taxon>Hexapoda</taxon>
        <taxon>Insecta</taxon>
        <taxon>Pterygota</taxon>
        <taxon>Neoptera</taxon>
        <taxon>Endopterygota</taxon>
        <taxon>Lepidoptera</taxon>
        <taxon>Glossata</taxon>
        <taxon>Ditrysia</taxon>
        <taxon>Papilionoidea</taxon>
        <taxon>Nymphalidae</taxon>
        <taxon>Danainae</taxon>
        <taxon>Danaini</taxon>
        <taxon>Danaina</taxon>
        <taxon>Danaus</taxon>
        <taxon>Anosia</taxon>
    </lineage>
</organism>
<gene>
    <name evidence="1" type="ORF">DCHRY22_LOCUS2406</name>
</gene>
<dbReference type="AlphaFoldDB" id="A0A8J2VQ51"/>